<comment type="caution">
    <text evidence="5">The sequence shown here is derived from an EMBL/GenBank/DDBJ whole genome shotgun (WGS) entry which is preliminary data.</text>
</comment>
<organism evidence="5 6">
    <name type="scientific">Paraburkholderia franconis</name>
    <dbReference type="NCBI Taxonomy" id="2654983"/>
    <lineage>
        <taxon>Bacteria</taxon>
        <taxon>Pseudomonadati</taxon>
        <taxon>Pseudomonadota</taxon>
        <taxon>Betaproteobacteria</taxon>
        <taxon>Burkholderiales</taxon>
        <taxon>Burkholderiaceae</taxon>
        <taxon>Paraburkholderia</taxon>
    </lineage>
</organism>
<sequence length="401" mass="42516">MRALIAAAVCTIGLTATFSASAAGISNGVVKIGVLTDMSGPFSDWSGNGSLTAVQMAVADFGGKVAGLPIEIVSADHQNKTDVGLSIARQWYENGKVDAIFDISNSVVALAVMGLTKEKNKIVVLGGVSTPRVTEDACTPNSIQYIYDANALSNVIGKALVKQGGKSWYFITVDFAFGIGLEKTTTTVVEQQGGKVLGSVRHPLNTADFSSYLLKAQASGANVIALANSGTDTVNAIKGASEFGLSNGGKQHVTSLLTFITDVNSMGLDQAGGLVLTTPFYWDADDASRKFAKRFFDRTKRMPTMVQAGMYSAVTHYLQAIAATGTDDTATVMAKMKSTPINDFFSRNGHIRHDGLALHDMYLMQVKTTGESKGPWDYYKQITTVPASEAFSPEKPGACKM</sequence>
<dbReference type="PANTHER" id="PTHR30483">
    <property type="entry name" value="LEUCINE-SPECIFIC-BINDING PROTEIN"/>
    <property type="match status" value="1"/>
</dbReference>
<dbReference type="InterPro" id="IPR028082">
    <property type="entry name" value="Peripla_BP_I"/>
</dbReference>
<accession>A0A7X1THF2</accession>
<gene>
    <name evidence="5" type="ORF">GCT13_20725</name>
</gene>
<dbReference type="Pfam" id="PF13458">
    <property type="entry name" value="Peripla_BP_6"/>
    <property type="match status" value="1"/>
</dbReference>
<dbReference type="PANTHER" id="PTHR30483:SF6">
    <property type="entry name" value="PERIPLASMIC BINDING PROTEIN OF ABC TRANSPORTER FOR NATURAL AMINO ACIDS"/>
    <property type="match status" value="1"/>
</dbReference>
<comment type="similarity">
    <text evidence="1">Belongs to the leucine-binding protein family.</text>
</comment>
<protein>
    <submittedName>
        <fullName evidence="5">ABC transporter substrate-binding protein</fullName>
    </submittedName>
</protein>
<dbReference type="Gene3D" id="3.40.50.2300">
    <property type="match status" value="2"/>
</dbReference>
<dbReference type="InterPro" id="IPR028081">
    <property type="entry name" value="Leu-bd"/>
</dbReference>
<feature type="domain" description="Leucine-binding protein" evidence="4">
    <location>
        <begin position="30"/>
        <end position="370"/>
    </location>
</feature>
<keyword evidence="6" id="KW-1185">Reference proteome</keyword>
<evidence type="ECO:0000256" key="3">
    <source>
        <dbReference type="SAM" id="SignalP"/>
    </source>
</evidence>
<feature type="chain" id="PRO_5031403141" evidence="3">
    <location>
        <begin position="23"/>
        <end position="401"/>
    </location>
</feature>
<reference evidence="5 6" key="1">
    <citation type="submission" date="2019-10" db="EMBL/GenBank/DDBJ databases">
        <title>Paraburkholderia sp. isolated from nodules of Mimosa pudica from Brazilian Atlantic Forest soils.</title>
        <authorList>
            <person name="Paulitsch F."/>
            <person name="Hungria M."/>
            <person name="Dall'Agnol R."/>
        </authorList>
    </citation>
    <scope>NUCLEOTIDE SEQUENCE [LARGE SCALE GENOMIC DNA]</scope>
    <source>
        <strain evidence="5 6">CNPSo 3157</strain>
    </source>
</reference>
<dbReference type="EMBL" id="WHNP01000018">
    <property type="protein sequence ID" value="MPW19256.1"/>
    <property type="molecule type" value="Genomic_DNA"/>
</dbReference>
<proteinExistence type="inferred from homology"/>
<evidence type="ECO:0000313" key="5">
    <source>
        <dbReference type="EMBL" id="MPW19256.1"/>
    </source>
</evidence>
<feature type="signal peptide" evidence="3">
    <location>
        <begin position="1"/>
        <end position="22"/>
    </location>
</feature>
<dbReference type="InterPro" id="IPR051010">
    <property type="entry name" value="BCAA_transport"/>
</dbReference>
<keyword evidence="2 3" id="KW-0732">Signal</keyword>
<evidence type="ECO:0000256" key="1">
    <source>
        <dbReference type="ARBA" id="ARBA00010062"/>
    </source>
</evidence>
<evidence type="ECO:0000259" key="4">
    <source>
        <dbReference type="Pfam" id="PF13458"/>
    </source>
</evidence>
<evidence type="ECO:0000256" key="2">
    <source>
        <dbReference type="ARBA" id="ARBA00022729"/>
    </source>
</evidence>
<name>A0A7X1THF2_9BURK</name>
<dbReference type="Proteomes" id="UP000484381">
    <property type="component" value="Unassembled WGS sequence"/>
</dbReference>
<dbReference type="CDD" id="cd06327">
    <property type="entry name" value="PBP1_SBP-like"/>
    <property type="match status" value="1"/>
</dbReference>
<evidence type="ECO:0000313" key="6">
    <source>
        <dbReference type="Proteomes" id="UP000484381"/>
    </source>
</evidence>
<dbReference type="SUPFAM" id="SSF53822">
    <property type="entry name" value="Periplasmic binding protein-like I"/>
    <property type="match status" value="1"/>
</dbReference>
<dbReference type="AlphaFoldDB" id="A0A7X1THF2"/>